<keyword evidence="2" id="KW-0645">Protease</keyword>
<reference evidence="6" key="1">
    <citation type="submission" date="2023-03" db="EMBL/GenBank/DDBJ databases">
        <title>Massive genome expansion in bonnet fungi (Mycena s.s.) driven by repeated elements and novel gene families across ecological guilds.</title>
        <authorList>
            <consortium name="Lawrence Berkeley National Laboratory"/>
            <person name="Harder C.B."/>
            <person name="Miyauchi S."/>
            <person name="Viragh M."/>
            <person name="Kuo A."/>
            <person name="Thoen E."/>
            <person name="Andreopoulos B."/>
            <person name="Lu D."/>
            <person name="Skrede I."/>
            <person name="Drula E."/>
            <person name="Henrissat B."/>
            <person name="Morin E."/>
            <person name="Kohler A."/>
            <person name="Barry K."/>
            <person name="LaButti K."/>
            <person name="Morin E."/>
            <person name="Salamov A."/>
            <person name="Lipzen A."/>
            <person name="Mereny Z."/>
            <person name="Hegedus B."/>
            <person name="Baldrian P."/>
            <person name="Stursova M."/>
            <person name="Weitz H."/>
            <person name="Taylor A."/>
            <person name="Grigoriev I.V."/>
            <person name="Nagy L.G."/>
            <person name="Martin F."/>
            <person name="Kauserud H."/>
        </authorList>
    </citation>
    <scope>NUCLEOTIDE SEQUENCE</scope>
    <source>
        <strain evidence="6">9144</strain>
    </source>
</reference>
<name>A0AAD6YKP7_9AGAR</name>
<dbReference type="GO" id="GO:0046872">
    <property type="term" value="F:metal ion binding"/>
    <property type="evidence" value="ECO:0007669"/>
    <property type="project" value="UniProtKB-KW"/>
</dbReference>
<evidence type="ECO:0008006" key="8">
    <source>
        <dbReference type="Google" id="ProtNLM"/>
    </source>
</evidence>
<keyword evidence="7" id="KW-1185">Reference proteome</keyword>
<dbReference type="GO" id="GO:0051603">
    <property type="term" value="P:proteolysis involved in protein catabolic process"/>
    <property type="evidence" value="ECO:0007669"/>
    <property type="project" value="TreeGrafter"/>
</dbReference>
<evidence type="ECO:0000313" key="7">
    <source>
        <dbReference type="Proteomes" id="UP001219525"/>
    </source>
</evidence>
<dbReference type="AlphaFoldDB" id="A0AAD6YKP7"/>
<proteinExistence type="inferred from homology"/>
<evidence type="ECO:0000313" key="6">
    <source>
        <dbReference type="EMBL" id="KAJ7221668.1"/>
    </source>
</evidence>
<dbReference type="PANTHER" id="PTHR45962:SF1">
    <property type="entry name" value="N-FATTY-ACYL-AMINO ACID SYNTHASE_HYDROLASE PM20D1"/>
    <property type="match status" value="1"/>
</dbReference>
<dbReference type="InterPro" id="IPR047177">
    <property type="entry name" value="Pept_M20A"/>
</dbReference>
<gene>
    <name evidence="6" type="ORF">GGX14DRAFT_670702</name>
</gene>
<dbReference type="GO" id="GO:0000328">
    <property type="term" value="C:fungal-type vacuole lumen"/>
    <property type="evidence" value="ECO:0007669"/>
    <property type="project" value="TreeGrafter"/>
</dbReference>
<comment type="caution">
    <text evidence="6">The sequence shown here is derived from an EMBL/GenBank/DDBJ whole genome shotgun (WGS) entry which is preliminary data.</text>
</comment>
<accession>A0AAD6YKP7</accession>
<dbReference type="GO" id="GO:0004180">
    <property type="term" value="F:carboxypeptidase activity"/>
    <property type="evidence" value="ECO:0007669"/>
    <property type="project" value="TreeGrafter"/>
</dbReference>
<keyword evidence="4" id="KW-0378">Hydrolase</keyword>
<evidence type="ECO:0000256" key="4">
    <source>
        <dbReference type="ARBA" id="ARBA00022801"/>
    </source>
</evidence>
<comment type="similarity">
    <text evidence="1">Belongs to the peptidase M20A family.</text>
</comment>
<keyword evidence="3" id="KW-0479">Metal-binding</keyword>
<evidence type="ECO:0000256" key="5">
    <source>
        <dbReference type="ARBA" id="ARBA00022833"/>
    </source>
</evidence>
<keyword evidence="5" id="KW-0862">Zinc</keyword>
<evidence type="ECO:0000256" key="3">
    <source>
        <dbReference type="ARBA" id="ARBA00022723"/>
    </source>
</evidence>
<evidence type="ECO:0000256" key="1">
    <source>
        <dbReference type="ARBA" id="ARBA00006247"/>
    </source>
</evidence>
<dbReference type="Proteomes" id="UP001219525">
    <property type="component" value="Unassembled WGS sequence"/>
</dbReference>
<organism evidence="6 7">
    <name type="scientific">Mycena pura</name>
    <dbReference type="NCBI Taxonomy" id="153505"/>
    <lineage>
        <taxon>Eukaryota</taxon>
        <taxon>Fungi</taxon>
        <taxon>Dikarya</taxon>
        <taxon>Basidiomycota</taxon>
        <taxon>Agaricomycotina</taxon>
        <taxon>Agaricomycetes</taxon>
        <taxon>Agaricomycetidae</taxon>
        <taxon>Agaricales</taxon>
        <taxon>Marasmiineae</taxon>
        <taxon>Mycenaceae</taxon>
        <taxon>Mycena</taxon>
    </lineage>
</organism>
<dbReference type="PANTHER" id="PTHR45962">
    <property type="entry name" value="N-FATTY-ACYL-AMINO ACID SYNTHASE/HYDROLASE PM20D1"/>
    <property type="match status" value="1"/>
</dbReference>
<protein>
    <recommendedName>
        <fullName evidence="8">Peptidase M20 dimerisation domain-containing protein</fullName>
    </recommendedName>
</protein>
<sequence length="469" mass="49844">MLPIAKLQIKARIRPTNQSVALSSRTTSSGSPSKILLEERPFRALTGTTQVVNIIGGGVKSNALSEQAAAVVNYRRFLFSVNTTTARAVALVRPLAVRFNLFVTAFGERLPPADAPIAAAPLARGHDPRGIRVRCHRRRASADPGPAIVTDTDTRKADEGLFVLHGVMVGNDTGHTWALSRHIFQYAHNLLDLCDLNGMHTVNERIRADAFFIALILNVDERRSAAGKATPSTGSRACAAGAWMATLSMSARVRVWTAGMAPASVSMGTVPAECACACAATGASHVGSPCKWAARTMAAMEETSRALTAGSAHYSTGVRSGGTSCPCARVLSLRPFLIMAGSGQLRVLLWLARVRMWEGRVHVRGVLCRGGCTDSRDGSAEGAGSMVALRMHARTGSMLNAHARNAVGIAMTSAGAGLVHGQLWGRRWQAHVQGRRWRACVHKATWGAGARACMQTAAGMQRRAHAHGL</sequence>
<evidence type="ECO:0000256" key="2">
    <source>
        <dbReference type="ARBA" id="ARBA00022670"/>
    </source>
</evidence>
<dbReference type="EMBL" id="JARJCW010000008">
    <property type="protein sequence ID" value="KAJ7221668.1"/>
    <property type="molecule type" value="Genomic_DNA"/>
</dbReference>